<protein>
    <submittedName>
        <fullName evidence="3">Laminin subunit beta-2</fullName>
    </submittedName>
</protein>
<feature type="coiled-coil region" evidence="1">
    <location>
        <begin position="53"/>
        <end position="97"/>
    </location>
</feature>
<comment type="caution">
    <text evidence="3">The sequence shown here is derived from an EMBL/GenBank/DDBJ whole genome shotgun (WGS) entry which is preliminary data.</text>
</comment>
<reference evidence="3 4" key="1">
    <citation type="submission" date="2019-03" db="EMBL/GenBank/DDBJ databases">
        <title>First draft genome of Liparis tanakae, snailfish: a comprehensive survey of snailfish specific genes.</title>
        <authorList>
            <person name="Kim W."/>
            <person name="Song I."/>
            <person name="Jeong J.-H."/>
            <person name="Kim D."/>
            <person name="Kim S."/>
            <person name="Ryu S."/>
            <person name="Song J.Y."/>
            <person name="Lee S.K."/>
        </authorList>
    </citation>
    <scope>NUCLEOTIDE SEQUENCE [LARGE SCALE GENOMIC DNA]</scope>
    <source>
        <tissue evidence="3">Muscle</tissue>
    </source>
</reference>
<evidence type="ECO:0000313" key="4">
    <source>
        <dbReference type="Proteomes" id="UP000314294"/>
    </source>
</evidence>
<evidence type="ECO:0000256" key="1">
    <source>
        <dbReference type="SAM" id="Coils"/>
    </source>
</evidence>
<gene>
    <name evidence="3" type="primary">Lamb2_0</name>
    <name evidence="3" type="ORF">EYF80_050905</name>
</gene>
<feature type="region of interest" description="Disordered" evidence="2">
    <location>
        <begin position="1"/>
        <end position="25"/>
    </location>
</feature>
<accession>A0A4Z2FCE8</accession>
<dbReference type="Proteomes" id="UP000314294">
    <property type="component" value="Unassembled WGS sequence"/>
</dbReference>
<sequence length="116" mass="12967">MEGNPCPFAPPPQIESETSNSEKHLSEAMDRLGTLGREVAALQTQRATNSMAAARAEETATMARDKANEAKQLEKNYEENQKRLEGKARQLDGLEDKMKSILTDINKQIQIYNTCQ</sequence>
<keyword evidence="1" id="KW-0175">Coiled coil</keyword>
<dbReference type="AlphaFoldDB" id="A0A4Z2FCE8"/>
<organism evidence="3 4">
    <name type="scientific">Liparis tanakae</name>
    <name type="common">Tanaka's snailfish</name>
    <dbReference type="NCBI Taxonomy" id="230148"/>
    <lineage>
        <taxon>Eukaryota</taxon>
        <taxon>Metazoa</taxon>
        <taxon>Chordata</taxon>
        <taxon>Craniata</taxon>
        <taxon>Vertebrata</taxon>
        <taxon>Euteleostomi</taxon>
        <taxon>Actinopterygii</taxon>
        <taxon>Neopterygii</taxon>
        <taxon>Teleostei</taxon>
        <taxon>Neoteleostei</taxon>
        <taxon>Acanthomorphata</taxon>
        <taxon>Eupercaria</taxon>
        <taxon>Perciformes</taxon>
        <taxon>Cottioidei</taxon>
        <taxon>Cottales</taxon>
        <taxon>Liparidae</taxon>
        <taxon>Liparis</taxon>
    </lineage>
</organism>
<evidence type="ECO:0000256" key="2">
    <source>
        <dbReference type="SAM" id="MobiDB-lite"/>
    </source>
</evidence>
<dbReference type="EMBL" id="SRLO01001324">
    <property type="protein sequence ID" value="TNN38916.1"/>
    <property type="molecule type" value="Genomic_DNA"/>
</dbReference>
<dbReference type="OrthoDB" id="8942511at2759"/>
<keyword evidence="4" id="KW-1185">Reference proteome</keyword>
<evidence type="ECO:0000313" key="3">
    <source>
        <dbReference type="EMBL" id="TNN38916.1"/>
    </source>
</evidence>
<proteinExistence type="predicted"/>
<name>A0A4Z2FCE8_9TELE</name>